<sequence length="212" mass="22912">MPITERAREVLLLQGQLGQLAMQVPPPPEEAADRHLLGYQEMGLSFHHATSIASHLERHGSNLAASAFALARPMLETLQRGWWFAAVATDEQAAAFLATDQFPGPGVAAVGRAIDAVPPFAGTAFFTGLDQAEWNTYHSFTHGGLFALDAYANRPHLVPDYDPDKLLALLDNAQRMSGVAALGMAWIGMIHAPERTEPVYRAIHALGPQLGQ</sequence>
<dbReference type="RefSeq" id="WP_162409309.1">
    <property type="nucleotide sequence ID" value="NZ_PDWN01000004.1"/>
</dbReference>
<dbReference type="Proteomes" id="UP000788419">
    <property type="component" value="Unassembled WGS sequence"/>
</dbReference>
<evidence type="ECO:0000313" key="1">
    <source>
        <dbReference type="EMBL" id="KAF1695982.1"/>
    </source>
</evidence>
<accession>A0ABQ6Z958</accession>
<dbReference type="EMBL" id="PDWN01000004">
    <property type="protein sequence ID" value="KAF1695982.1"/>
    <property type="molecule type" value="Genomic_DNA"/>
</dbReference>
<evidence type="ECO:0000313" key="2">
    <source>
        <dbReference type="Proteomes" id="UP000788419"/>
    </source>
</evidence>
<name>A0ABQ6Z958_9GAMM</name>
<organism evidence="1 2">
    <name type="scientific">Pseudoxanthomonas daejeonensis</name>
    <dbReference type="NCBI Taxonomy" id="266062"/>
    <lineage>
        <taxon>Bacteria</taxon>
        <taxon>Pseudomonadati</taxon>
        <taxon>Pseudomonadota</taxon>
        <taxon>Gammaproteobacteria</taxon>
        <taxon>Lysobacterales</taxon>
        <taxon>Lysobacteraceae</taxon>
        <taxon>Pseudoxanthomonas</taxon>
    </lineage>
</organism>
<gene>
    <name evidence="1" type="ORF">CSC65_05660</name>
</gene>
<keyword evidence="2" id="KW-1185">Reference proteome</keyword>
<dbReference type="Pfam" id="PF22491">
    <property type="entry name" value="DUF6988"/>
    <property type="match status" value="1"/>
</dbReference>
<reference evidence="1 2" key="1">
    <citation type="submission" date="2017-10" db="EMBL/GenBank/DDBJ databases">
        <title>Whole genome sequencing of members of genus Pseudoxanthomonas.</title>
        <authorList>
            <person name="Kumar S."/>
            <person name="Bansal K."/>
            <person name="Kaur A."/>
            <person name="Patil P."/>
            <person name="Sharma S."/>
            <person name="Patil P.B."/>
        </authorList>
    </citation>
    <scope>NUCLEOTIDE SEQUENCE [LARGE SCALE GENOMIC DNA]</scope>
    <source>
        <strain evidence="1 2">DSM 17801</strain>
    </source>
</reference>
<dbReference type="InterPro" id="IPR054257">
    <property type="entry name" value="DUF6988"/>
</dbReference>
<protein>
    <submittedName>
        <fullName evidence="1">Uncharacterized protein</fullName>
    </submittedName>
</protein>
<comment type="caution">
    <text evidence="1">The sequence shown here is derived from an EMBL/GenBank/DDBJ whole genome shotgun (WGS) entry which is preliminary data.</text>
</comment>
<proteinExistence type="predicted"/>